<dbReference type="InterPro" id="IPR004518">
    <property type="entry name" value="MazG-like_dom"/>
</dbReference>
<accession>A0A7R8WUL0</accession>
<dbReference type="SUPFAM" id="SSF101386">
    <property type="entry name" value="all-alpha NTP pyrophosphatases"/>
    <property type="match status" value="2"/>
</dbReference>
<dbReference type="PANTHER" id="PTHR30522">
    <property type="entry name" value="NUCLEOSIDE TRIPHOSPHATE PYROPHOSPHOHYDROLASE"/>
    <property type="match status" value="1"/>
</dbReference>
<dbReference type="OrthoDB" id="5587706at2759"/>
<dbReference type="Gene3D" id="1.10.287.1080">
    <property type="entry name" value="MazG-like"/>
    <property type="match status" value="2"/>
</dbReference>
<dbReference type="GO" id="GO:0006950">
    <property type="term" value="P:response to stress"/>
    <property type="evidence" value="ECO:0007669"/>
    <property type="project" value="UniProtKB-ARBA"/>
</dbReference>
<evidence type="ECO:0000259" key="1">
    <source>
        <dbReference type="Pfam" id="PF03819"/>
    </source>
</evidence>
<name>A0A7R8WUL0_9CRUS</name>
<dbReference type="Pfam" id="PF03819">
    <property type="entry name" value="MazG"/>
    <property type="match status" value="2"/>
</dbReference>
<gene>
    <name evidence="2" type="ORF">CTOB1V02_LOCUS16281</name>
</gene>
<dbReference type="CDD" id="cd11528">
    <property type="entry name" value="NTP-PPase_MazG_Nterm"/>
    <property type="match status" value="1"/>
</dbReference>
<dbReference type="InterPro" id="IPR048011">
    <property type="entry name" value="NTP-PPase_MazG-like_C"/>
</dbReference>
<evidence type="ECO:0000313" key="2">
    <source>
        <dbReference type="EMBL" id="CAD7238466.1"/>
    </source>
</evidence>
<dbReference type="GO" id="GO:0046076">
    <property type="term" value="P:dTTP catabolic process"/>
    <property type="evidence" value="ECO:0007669"/>
    <property type="project" value="TreeGrafter"/>
</dbReference>
<dbReference type="GO" id="GO:0047429">
    <property type="term" value="F:nucleoside triphosphate diphosphatase activity"/>
    <property type="evidence" value="ECO:0007669"/>
    <property type="project" value="InterPro"/>
</dbReference>
<feature type="non-terminal residue" evidence="2">
    <location>
        <position position="1"/>
    </location>
</feature>
<feature type="domain" description="NTP pyrophosphohydrolase MazG-like" evidence="1">
    <location>
        <begin position="21"/>
        <end position="94"/>
    </location>
</feature>
<proteinExistence type="predicted"/>
<dbReference type="NCBIfam" id="TIGR00444">
    <property type="entry name" value="mazG"/>
    <property type="match status" value="1"/>
</dbReference>
<sequence length="260" mass="29364">LKAVIAALRDPQSGCPWDIAQTHASLTRYALEEAYEVVDAIEHGSMADLRDELGDLLLQVVLHARIAEEAGHFVLEDVVQGLTRKMVRRHPHVFSDRRYDSIEEQKADWEAIKQQERGQTAENNMPPRVLAGVAHAQPALQRAHQLQKRAASVGFDWDDLSPVFSKIEEEVAEIRDALAQQEPEHRIREEVGDLLFATVNLARHLGVNAEEALRKGNHKFEARFASVEDAAQMQGRDLTVCSLEEMEQWWQAAKLQDKAV</sequence>
<feature type="domain" description="NTP pyrophosphohydrolase MazG-like" evidence="1">
    <location>
        <begin position="166"/>
        <end position="223"/>
    </location>
</feature>
<reference evidence="2" key="1">
    <citation type="submission" date="2020-11" db="EMBL/GenBank/DDBJ databases">
        <authorList>
            <person name="Tran Van P."/>
        </authorList>
    </citation>
    <scope>NUCLEOTIDE SEQUENCE</scope>
</reference>
<dbReference type="InterPro" id="IPR011551">
    <property type="entry name" value="NTP_PyrPHydrolase_MazG"/>
</dbReference>
<dbReference type="AlphaFoldDB" id="A0A7R8WUL0"/>
<dbReference type="CDD" id="cd11529">
    <property type="entry name" value="NTP-PPase_MazG_Cterm"/>
    <property type="match status" value="1"/>
</dbReference>
<organism evidence="2">
    <name type="scientific">Cyprideis torosa</name>
    <dbReference type="NCBI Taxonomy" id="163714"/>
    <lineage>
        <taxon>Eukaryota</taxon>
        <taxon>Metazoa</taxon>
        <taxon>Ecdysozoa</taxon>
        <taxon>Arthropoda</taxon>
        <taxon>Crustacea</taxon>
        <taxon>Oligostraca</taxon>
        <taxon>Ostracoda</taxon>
        <taxon>Podocopa</taxon>
        <taxon>Podocopida</taxon>
        <taxon>Cytherocopina</taxon>
        <taxon>Cytheroidea</taxon>
        <taxon>Cytherideidae</taxon>
        <taxon>Cyprideis</taxon>
    </lineage>
</organism>
<dbReference type="InterPro" id="IPR048015">
    <property type="entry name" value="NTP-PPase_MazG-like_N"/>
</dbReference>
<dbReference type="GO" id="GO:0046081">
    <property type="term" value="P:dUTP catabolic process"/>
    <property type="evidence" value="ECO:0007669"/>
    <property type="project" value="TreeGrafter"/>
</dbReference>
<dbReference type="GO" id="GO:0046061">
    <property type="term" value="P:dATP catabolic process"/>
    <property type="evidence" value="ECO:0007669"/>
    <property type="project" value="TreeGrafter"/>
</dbReference>
<dbReference type="PANTHER" id="PTHR30522:SF0">
    <property type="entry name" value="NUCLEOSIDE TRIPHOSPHATE PYROPHOSPHOHYDROLASE"/>
    <property type="match status" value="1"/>
</dbReference>
<dbReference type="GO" id="GO:0006203">
    <property type="term" value="P:dGTP catabolic process"/>
    <property type="evidence" value="ECO:0007669"/>
    <property type="project" value="TreeGrafter"/>
</dbReference>
<protein>
    <recommendedName>
        <fullName evidence="1">NTP pyrophosphohydrolase MazG-like domain-containing protein</fullName>
    </recommendedName>
</protein>
<dbReference type="FunFam" id="1.10.287.1080:FF:000001">
    <property type="entry name" value="Nucleoside triphosphate pyrophosphohydrolase"/>
    <property type="match status" value="1"/>
</dbReference>
<dbReference type="NCBIfam" id="NF007113">
    <property type="entry name" value="PRK09562.1"/>
    <property type="match status" value="1"/>
</dbReference>
<dbReference type="GO" id="GO:0046047">
    <property type="term" value="P:TTP catabolic process"/>
    <property type="evidence" value="ECO:0007669"/>
    <property type="project" value="TreeGrafter"/>
</dbReference>
<dbReference type="FunFam" id="1.10.287.1080:FF:000003">
    <property type="entry name" value="Nucleoside triphosphate pyrophosphohydrolase"/>
    <property type="match status" value="1"/>
</dbReference>
<dbReference type="GO" id="GO:0046052">
    <property type="term" value="P:UTP catabolic process"/>
    <property type="evidence" value="ECO:0007669"/>
    <property type="project" value="TreeGrafter"/>
</dbReference>
<dbReference type="EMBL" id="OB701908">
    <property type="protein sequence ID" value="CAD7238466.1"/>
    <property type="molecule type" value="Genomic_DNA"/>
</dbReference>